<evidence type="ECO:0000313" key="3">
    <source>
        <dbReference type="Proteomes" id="UP000007881"/>
    </source>
</evidence>
<evidence type="ECO:0000313" key="2">
    <source>
        <dbReference type="EMBL" id="BAM02791.1"/>
    </source>
</evidence>
<feature type="transmembrane region" description="Helical" evidence="1">
    <location>
        <begin position="335"/>
        <end position="353"/>
    </location>
</feature>
<dbReference type="RefSeq" id="WP_014436011.1">
    <property type="nucleotide sequence ID" value="NC_017080.1"/>
</dbReference>
<dbReference type="AlphaFoldDB" id="I0IC03"/>
<feature type="transmembrane region" description="Helical" evidence="1">
    <location>
        <begin position="88"/>
        <end position="107"/>
    </location>
</feature>
<gene>
    <name evidence="2" type="ordered locus">PSMK_06320</name>
</gene>
<keyword evidence="1" id="KW-0472">Membrane</keyword>
<dbReference type="HOGENOM" id="CLU_692333_0_0_0"/>
<reference evidence="2 3" key="1">
    <citation type="submission" date="2012-02" db="EMBL/GenBank/DDBJ databases">
        <title>Complete genome sequence of Phycisphaera mikurensis NBRC 102666.</title>
        <authorList>
            <person name="Ankai A."/>
            <person name="Hosoyama A."/>
            <person name="Terui Y."/>
            <person name="Sekine M."/>
            <person name="Fukai R."/>
            <person name="Kato Y."/>
            <person name="Nakamura S."/>
            <person name="Yamada-Narita S."/>
            <person name="Kawakoshi A."/>
            <person name="Fukunaga Y."/>
            <person name="Yamazaki S."/>
            <person name="Fujita N."/>
        </authorList>
    </citation>
    <scope>NUCLEOTIDE SEQUENCE [LARGE SCALE GENOMIC DNA]</scope>
    <source>
        <strain evidence="3">NBRC 102666 / KCTC 22515 / FYK2301M01</strain>
    </source>
</reference>
<evidence type="ECO:0000256" key="1">
    <source>
        <dbReference type="SAM" id="Phobius"/>
    </source>
</evidence>
<feature type="transmembrane region" description="Helical" evidence="1">
    <location>
        <begin position="281"/>
        <end position="306"/>
    </location>
</feature>
<feature type="transmembrane region" description="Helical" evidence="1">
    <location>
        <begin position="114"/>
        <end position="133"/>
    </location>
</feature>
<feature type="transmembrane region" description="Helical" evidence="1">
    <location>
        <begin position="365"/>
        <end position="386"/>
    </location>
</feature>
<protein>
    <submittedName>
        <fullName evidence="2">Hypothetical membrane protein</fullName>
    </submittedName>
</protein>
<feature type="transmembrane region" description="Helical" evidence="1">
    <location>
        <begin position="184"/>
        <end position="204"/>
    </location>
</feature>
<dbReference type="STRING" id="1142394.PSMK_06320"/>
<name>I0IC03_PHYMF</name>
<dbReference type="Proteomes" id="UP000007881">
    <property type="component" value="Chromosome"/>
</dbReference>
<keyword evidence="1" id="KW-0812">Transmembrane</keyword>
<feature type="transmembrane region" description="Helical" evidence="1">
    <location>
        <begin position="139"/>
        <end position="159"/>
    </location>
</feature>
<dbReference type="OrthoDB" id="277738at2"/>
<feature type="transmembrane region" description="Helical" evidence="1">
    <location>
        <begin position="255"/>
        <end position="274"/>
    </location>
</feature>
<organism evidence="2 3">
    <name type="scientific">Phycisphaera mikurensis (strain NBRC 102666 / KCTC 22515 / FYK2301M01)</name>
    <dbReference type="NCBI Taxonomy" id="1142394"/>
    <lineage>
        <taxon>Bacteria</taxon>
        <taxon>Pseudomonadati</taxon>
        <taxon>Planctomycetota</taxon>
        <taxon>Phycisphaerae</taxon>
        <taxon>Phycisphaerales</taxon>
        <taxon>Phycisphaeraceae</taxon>
        <taxon>Phycisphaera</taxon>
    </lineage>
</organism>
<dbReference type="KEGG" id="phm:PSMK_06320"/>
<dbReference type="EMBL" id="AP012338">
    <property type="protein sequence ID" value="BAM02791.1"/>
    <property type="molecule type" value="Genomic_DNA"/>
</dbReference>
<sequence length="398" mass="43384">MPPPEAAASGPRDAAAPTWEQRLVRRANTLYADSIAGLPFLRMAFALLFVLASLPSGRWVAAFESFPAQPPPGLPWLMVAAFGGSPPAWLYGVLNPVLGVLAFLLFVGKWTRTASVGLALGFLLMQGGLFTTGKIGHNITLVIMPLVMAYAGWGDRLSLDAQARARARARDGAGGRPRVSPARAGYLLTLWAWIVGCSLFTSALPKLRGGWLDTEKQAVLYHTLRNFHLTGRDTPTTRLTIELPMPWWVWEAQDWATVLAEGAPAFLVFLPLLFRVNLVVLVLFHTAVFFTMDIFFVQSFLAYAAFLPWRRMGALPGVRRARHAVGAAFARPRPAVLAVLLAVFLGSAVWGLDPLQQRLPPAVDLRWAACALFCAVVVGGIGAWHAHRWAGARRGPRP</sequence>
<keyword evidence="3" id="KW-1185">Reference proteome</keyword>
<feature type="transmembrane region" description="Helical" evidence="1">
    <location>
        <begin position="30"/>
        <end position="54"/>
    </location>
</feature>
<keyword evidence="1" id="KW-1133">Transmembrane helix</keyword>
<proteinExistence type="predicted"/>
<accession>I0IC03</accession>